<evidence type="ECO:0000313" key="11">
    <source>
        <dbReference type="Proteomes" id="UP000585507"/>
    </source>
</evidence>
<dbReference type="SMART" id="SM00387">
    <property type="entry name" value="HATPase_c"/>
    <property type="match status" value="1"/>
</dbReference>
<keyword evidence="8" id="KW-0902">Two-component regulatory system</keyword>
<dbReference type="PRINTS" id="PR00344">
    <property type="entry name" value="BCTRLSENSOR"/>
</dbReference>
<organism evidence="10 11">
    <name type="scientific">Rhizobium giardinii</name>
    <dbReference type="NCBI Taxonomy" id="56731"/>
    <lineage>
        <taxon>Bacteria</taxon>
        <taxon>Pseudomonadati</taxon>
        <taxon>Pseudomonadota</taxon>
        <taxon>Alphaproteobacteria</taxon>
        <taxon>Hyphomicrobiales</taxon>
        <taxon>Rhizobiaceae</taxon>
        <taxon>Rhizobium/Agrobacterium group</taxon>
        <taxon>Rhizobium</taxon>
    </lineage>
</organism>
<gene>
    <name evidence="10" type="ORF">GGD55_000303</name>
</gene>
<dbReference type="PROSITE" id="PS50109">
    <property type="entry name" value="HIS_KIN"/>
    <property type="match status" value="1"/>
</dbReference>
<proteinExistence type="predicted"/>
<dbReference type="InterPro" id="IPR029016">
    <property type="entry name" value="GAF-like_dom_sf"/>
</dbReference>
<dbReference type="Gene3D" id="1.10.287.130">
    <property type="match status" value="1"/>
</dbReference>
<protein>
    <recommendedName>
        <fullName evidence="2">histidine kinase</fullName>
        <ecNumber evidence="2">2.7.13.3</ecNumber>
    </recommendedName>
</protein>
<evidence type="ECO:0000313" key="10">
    <source>
        <dbReference type="EMBL" id="MBB5533642.1"/>
    </source>
</evidence>
<dbReference type="GO" id="GO:0007234">
    <property type="term" value="P:osmosensory signaling via phosphorelay pathway"/>
    <property type="evidence" value="ECO:0007669"/>
    <property type="project" value="TreeGrafter"/>
</dbReference>
<dbReference type="InterPro" id="IPR003018">
    <property type="entry name" value="GAF"/>
</dbReference>
<evidence type="ECO:0000256" key="3">
    <source>
        <dbReference type="ARBA" id="ARBA00022553"/>
    </source>
</evidence>
<evidence type="ECO:0000256" key="1">
    <source>
        <dbReference type="ARBA" id="ARBA00000085"/>
    </source>
</evidence>
<dbReference type="InterPro" id="IPR050351">
    <property type="entry name" value="BphY/WalK/GraS-like"/>
</dbReference>
<keyword evidence="6 10" id="KW-0418">Kinase</keyword>
<dbReference type="Proteomes" id="UP000585507">
    <property type="component" value="Unassembled WGS sequence"/>
</dbReference>
<feature type="domain" description="Histidine kinase" evidence="9">
    <location>
        <begin position="172"/>
        <end position="382"/>
    </location>
</feature>
<dbReference type="RefSeq" id="WP_018323946.1">
    <property type="nucleotide sequence ID" value="NZ_JACHBK010000001.1"/>
</dbReference>
<dbReference type="InterPro" id="IPR036890">
    <property type="entry name" value="HATPase_C_sf"/>
</dbReference>
<dbReference type="SUPFAM" id="SSF55781">
    <property type="entry name" value="GAF domain-like"/>
    <property type="match status" value="1"/>
</dbReference>
<keyword evidence="3" id="KW-0597">Phosphoprotein</keyword>
<dbReference type="GO" id="GO:0030295">
    <property type="term" value="F:protein kinase activator activity"/>
    <property type="evidence" value="ECO:0007669"/>
    <property type="project" value="TreeGrafter"/>
</dbReference>
<accession>A0A7W8X6N9</accession>
<comment type="caution">
    <text evidence="10">The sequence shown here is derived from an EMBL/GenBank/DDBJ whole genome shotgun (WGS) entry which is preliminary data.</text>
</comment>
<dbReference type="InterPro" id="IPR004358">
    <property type="entry name" value="Sig_transdc_His_kin-like_C"/>
</dbReference>
<dbReference type="PANTHER" id="PTHR42878:SF7">
    <property type="entry name" value="SENSOR HISTIDINE KINASE GLRK"/>
    <property type="match status" value="1"/>
</dbReference>
<sequence>MNDPIAAIDAIAQINAVPTILDVICKTTGMRFAAVARVTADRWIACSVRDEIAFGLAPGGELKIETTICNEIREHRQAVIIDNVADDPMYAGHHTPEIYGLQSYISMPITLADGSFFGTLCAIDTVPRRLNTPEIIGMFELFANLIAFHLDTHDRIDQERQASELREQFIAVLGHDLRNPLASLDAGTRMLQRSVEDEKGKAVLGLMQSSITRMSGLIDNVLDFARGRLGGGIPVEQADRVPLKPVMEQVVAELRMANPGRAIEAEFAEALVRCDEGRIGQLLSNLIANALTHGDPATPIRARSTIADNCFVLTVANAGEPIPEAVLKDLFKPFVRASAKANLEGLGLGLYIASEIAKTHNARLSVSSTPEETCFTFQMPLR</sequence>
<evidence type="ECO:0000256" key="8">
    <source>
        <dbReference type="ARBA" id="ARBA00023012"/>
    </source>
</evidence>
<comment type="catalytic activity">
    <reaction evidence="1">
        <text>ATP + protein L-histidine = ADP + protein N-phospho-L-histidine.</text>
        <dbReference type="EC" id="2.7.13.3"/>
    </reaction>
</comment>
<evidence type="ECO:0000256" key="2">
    <source>
        <dbReference type="ARBA" id="ARBA00012438"/>
    </source>
</evidence>
<dbReference type="SUPFAM" id="SSF55874">
    <property type="entry name" value="ATPase domain of HSP90 chaperone/DNA topoisomerase II/histidine kinase"/>
    <property type="match status" value="1"/>
</dbReference>
<keyword evidence="7" id="KW-0067">ATP-binding</keyword>
<dbReference type="SUPFAM" id="SSF47384">
    <property type="entry name" value="Homodimeric domain of signal transducing histidine kinase"/>
    <property type="match status" value="1"/>
</dbReference>
<evidence type="ECO:0000256" key="6">
    <source>
        <dbReference type="ARBA" id="ARBA00022777"/>
    </source>
</evidence>
<dbReference type="SMART" id="SM00065">
    <property type="entry name" value="GAF"/>
    <property type="match status" value="1"/>
</dbReference>
<dbReference type="GO" id="GO:0000156">
    <property type="term" value="F:phosphorelay response regulator activity"/>
    <property type="evidence" value="ECO:0007669"/>
    <property type="project" value="TreeGrafter"/>
</dbReference>
<dbReference type="CDD" id="cd00082">
    <property type="entry name" value="HisKA"/>
    <property type="match status" value="1"/>
</dbReference>
<dbReference type="InterPro" id="IPR003594">
    <property type="entry name" value="HATPase_dom"/>
</dbReference>
<evidence type="ECO:0000256" key="4">
    <source>
        <dbReference type="ARBA" id="ARBA00022679"/>
    </source>
</evidence>
<dbReference type="SMART" id="SM00388">
    <property type="entry name" value="HisKA"/>
    <property type="match status" value="1"/>
</dbReference>
<dbReference type="GO" id="GO:0000155">
    <property type="term" value="F:phosphorelay sensor kinase activity"/>
    <property type="evidence" value="ECO:0007669"/>
    <property type="project" value="InterPro"/>
</dbReference>
<dbReference type="EC" id="2.7.13.3" evidence="2"/>
<dbReference type="Gene3D" id="3.30.565.10">
    <property type="entry name" value="Histidine kinase-like ATPase, C-terminal domain"/>
    <property type="match status" value="1"/>
</dbReference>
<dbReference type="Pfam" id="PF01590">
    <property type="entry name" value="GAF"/>
    <property type="match status" value="1"/>
</dbReference>
<dbReference type="AlphaFoldDB" id="A0A7W8X6N9"/>
<evidence type="ECO:0000259" key="9">
    <source>
        <dbReference type="PROSITE" id="PS50109"/>
    </source>
</evidence>
<dbReference type="GO" id="GO:0005524">
    <property type="term" value="F:ATP binding"/>
    <property type="evidence" value="ECO:0007669"/>
    <property type="project" value="UniProtKB-KW"/>
</dbReference>
<keyword evidence="11" id="KW-1185">Reference proteome</keyword>
<reference evidence="10 11" key="1">
    <citation type="submission" date="2020-08" db="EMBL/GenBank/DDBJ databases">
        <title>Genomic Encyclopedia of Type Strains, Phase IV (KMG-V): Genome sequencing to study the core and pangenomes of soil and plant-associated prokaryotes.</title>
        <authorList>
            <person name="Whitman W."/>
        </authorList>
    </citation>
    <scope>NUCLEOTIDE SEQUENCE [LARGE SCALE GENOMIC DNA]</scope>
    <source>
        <strain evidence="10 11">SEMIA 4084</strain>
    </source>
</reference>
<dbReference type="InterPro" id="IPR005467">
    <property type="entry name" value="His_kinase_dom"/>
</dbReference>
<dbReference type="Gene3D" id="3.30.450.40">
    <property type="match status" value="1"/>
</dbReference>
<keyword evidence="4" id="KW-0808">Transferase</keyword>
<dbReference type="InterPro" id="IPR036097">
    <property type="entry name" value="HisK_dim/P_sf"/>
</dbReference>
<evidence type="ECO:0000256" key="5">
    <source>
        <dbReference type="ARBA" id="ARBA00022741"/>
    </source>
</evidence>
<dbReference type="PANTHER" id="PTHR42878">
    <property type="entry name" value="TWO-COMPONENT HISTIDINE KINASE"/>
    <property type="match status" value="1"/>
</dbReference>
<evidence type="ECO:0000256" key="7">
    <source>
        <dbReference type="ARBA" id="ARBA00022840"/>
    </source>
</evidence>
<keyword evidence="5" id="KW-0547">Nucleotide-binding</keyword>
<dbReference type="Pfam" id="PF02518">
    <property type="entry name" value="HATPase_c"/>
    <property type="match status" value="1"/>
</dbReference>
<dbReference type="Pfam" id="PF00512">
    <property type="entry name" value="HisKA"/>
    <property type="match status" value="1"/>
</dbReference>
<dbReference type="InterPro" id="IPR003661">
    <property type="entry name" value="HisK_dim/P_dom"/>
</dbReference>
<dbReference type="EMBL" id="JACHBK010000001">
    <property type="protein sequence ID" value="MBB5533642.1"/>
    <property type="molecule type" value="Genomic_DNA"/>
</dbReference>
<dbReference type="CDD" id="cd00075">
    <property type="entry name" value="HATPase"/>
    <property type="match status" value="1"/>
</dbReference>
<name>A0A7W8X6N9_9HYPH</name>